<dbReference type="RefSeq" id="WP_012860593.1">
    <property type="nucleotide sequence ID" value="NC_013517.1"/>
</dbReference>
<protein>
    <submittedName>
        <fullName evidence="1">Uncharacterized protein</fullName>
    </submittedName>
</protein>
<reference evidence="2" key="1">
    <citation type="submission" date="2009-09" db="EMBL/GenBank/DDBJ databases">
        <title>The complete chromosome of Sebaldella termitidis ATCC 33386.</title>
        <authorList>
            <consortium name="US DOE Joint Genome Institute (JGI-PGF)"/>
            <person name="Lucas S."/>
            <person name="Copeland A."/>
            <person name="Lapidus A."/>
            <person name="Glavina del Rio T."/>
            <person name="Dalin E."/>
            <person name="Tice H."/>
            <person name="Bruce D."/>
            <person name="Goodwin L."/>
            <person name="Pitluck S."/>
            <person name="Kyrpides N."/>
            <person name="Mavromatis K."/>
            <person name="Ivanova N."/>
            <person name="Mikhailova N."/>
            <person name="Sims D."/>
            <person name="Meincke L."/>
            <person name="Brettin T."/>
            <person name="Detter J.C."/>
            <person name="Han C."/>
            <person name="Larimer F."/>
            <person name="Land M."/>
            <person name="Hauser L."/>
            <person name="Markowitz V."/>
            <person name="Cheng J.F."/>
            <person name="Hugenholtz P."/>
            <person name="Woyke T."/>
            <person name="Wu D."/>
            <person name="Eisen J.A."/>
        </authorList>
    </citation>
    <scope>NUCLEOTIDE SEQUENCE [LARGE SCALE GENOMIC DNA]</scope>
    <source>
        <strain evidence="2">ATCC 33386 / NCTC 11300</strain>
    </source>
</reference>
<accession>D1AFW2</accession>
<gene>
    <name evidence="1" type="ordered locus">Sterm_1129</name>
</gene>
<name>D1AFW2_SEBTE</name>
<dbReference type="KEGG" id="str:Sterm_1129"/>
<proteinExistence type="predicted"/>
<organism evidence="1 2">
    <name type="scientific">Sebaldella termitidis (strain ATCC 33386 / NCTC 11300)</name>
    <dbReference type="NCBI Taxonomy" id="526218"/>
    <lineage>
        <taxon>Bacteria</taxon>
        <taxon>Fusobacteriati</taxon>
        <taxon>Fusobacteriota</taxon>
        <taxon>Fusobacteriia</taxon>
        <taxon>Fusobacteriales</taxon>
        <taxon>Leptotrichiaceae</taxon>
        <taxon>Sebaldella</taxon>
    </lineage>
</organism>
<evidence type="ECO:0000313" key="1">
    <source>
        <dbReference type="EMBL" id="ACZ07997.1"/>
    </source>
</evidence>
<dbReference type="Proteomes" id="UP000000845">
    <property type="component" value="Chromosome"/>
</dbReference>
<reference evidence="1 2" key="2">
    <citation type="journal article" date="2010" name="Stand. Genomic Sci.">
        <title>Complete genome sequence of Sebaldella termitidis type strain (NCTC 11300).</title>
        <authorList>
            <person name="Harmon-Smith M."/>
            <person name="Celia L."/>
            <person name="Chertkov O."/>
            <person name="Lapidus A."/>
            <person name="Copeland A."/>
            <person name="Glavina Del Rio T."/>
            <person name="Nolan M."/>
            <person name="Lucas S."/>
            <person name="Tice H."/>
            <person name="Cheng J.F."/>
            <person name="Han C."/>
            <person name="Detter J.C."/>
            <person name="Bruce D."/>
            <person name="Goodwin L."/>
            <person name="Pitluck S."/>
            <person name="Pati A."/>
            <person name="Liolios K."/>
            <person name="Ivanova N."/>
            <person name="Mavromatis K."/>
            <person name="Mikhailova N."/>
            <person name="Chen A."/>
            <person name="Palaniappan K."/>
            <person name="Land M."/>
            <person name="Hauser L."/>
            <person name="Chang Y.J."/>
            <person name="Jeffries C.D."/>
            <person name="Brettin T."/>
            <person name="Goker M."/>
            <person name="Beck B."/>
            <person name="Bristow J."/>
            <person name="Eisen J.A."/>
            <person name="Markowitz V."/>
            <person name="Hugenholtz P."/>
            <person name="Kyrpides N.C."/>
            <person name="Klenk H.P."/>
            <person name="Chen F."/>
        </authorList>
    </citation>
    <scope>NUCLEOTIDE SEQUENCE [LARGE SCALE GENOMIC DNA]</scope>
    <source>
        <strain evidence="2">ATCC 33386 / NCTC 11300</strain>
    </source>
</reference>
<dbReference type="HOGENOM" id="CLU_2083217_0_0_0"/>
<evidence type="ECO:0000313" key="2">
    <source>
        <dbReference type="Proteomes" id="UP000000845"/>
    </source>
</evidence>
<dbReference type="AlphaFoldDB" id="D1AFW2"/>
<keyword evidence="2" id="KW-1185">Reference proteome</keyword>
<dbReference type="EMBL" id="CP001739">
    <property type="protein sequence ID" value="ACZ07997.1"/>
    <property type="molecule type" value="Genomic_DNA"/>
</dbReference>
<sequence length="117" mass="14002">MKKVIGIIIVIIGLYEVGFSSGNSYTDGKYTASDSRERLRYEQVYSGYSDKIDLLYKRLDEKNKALSSEKNRRSPDWGKIERLENEKRIIKRELDNTYKDLRYDLRRNRINDYSYRS</sequence>